<accession>A0A1B2J696</accession>
<evidence type="ECO:0000313" key="10">
    <source>
        <dbReference type="EMBL" id="ANZ73502.1"/>
    </source>
</evidence>
<dbReference type="InterPro" id="IPR003307">
    <property type="entry name" value="W2_domain"/>
</dbReference>
<proteinExistence type="inferred from homology"/>
<gene>
    <name evidence="10" type="primary">GCD6</name>
    <name evidence="10" type="ORF">ATY40_BA7500417</name>
</gene>
<evidence type="ECO:0000256" key="5">
    <source>
        <dbReference type="ARBA" id="ARBA00022917"/>
    </source>
</evidence>
<feature type="domain" description="W2" evidence="9">
    <location>
        <begin position="474"/>
        <end position="646"/>
    </location>
</feature>
<dbReference type="CDD" id="cd04197">
    <property type="entry name" value="eIF-2B_epsilon_N"/>
    <property type="match status" value="1"/>
</dbReference>
<comment type="similarity">
    <text evidence="2">Belongs to the eIF-2B gamma/epsilon subunits family.</text>
</comment>
<dbReference type="SUPFAM" id="SSF51161">
    <property type="entry name" value="Trimeric LpxA-like enzymes"/>
    <property type="match status" value="1"/>
</dbReference>
<dbReference type="Pfam" id="PF25084">
    <property type="entry name" value="LbH_EIF2B"/>
    <property type="match status" value="1"/>
</dbReference>
<reference evidence="10 11" key="1">
    <citation type="submission" date="2016-02" db="EMBL/GenBank/DDBJ databases">
        <title>Comparative genomic and transcriptomic foundation for Pichia pastoris.</title>
        <authorList>
            <person name="Love K.R."/>
            <person name="Shah K.A."/>
            <person name="Whittaker C.A."/>
            <person name="Wu J."/>
            <person name="Bartlett M.C."/>
            <person name="Ma D."/>
            <person name="Leeson R.L."/>
            <person name="Priest M."/>
            <person name="Young S.K."/>
            <person name="Love J.C."/>
        </authorList>
    </citation>
    <scope>NUCLEOTIDE SEQUENCE [LARGE SCALE GENOMIC DNA]</scope>
    <source>
        <strain evidence="10 11">ATCC 28485</strain>
    </source>
</reference>
<evidence type="ECO:0000256" key="3">
    <source>
        <dbReference type="ARBA" id="ARBA00022490"/>
    </source>
</evidence>
<comment type="subcellular location">
    <subcellularLocation>
        <location evidence="1">Cytoplasm</location>
        <location evidence="1">Cytosol</location>
    </subcellularLocation>
</comment>
<evidence type="ECO:0000256" key="1">
    <source>
        <dbReference type="ARBA" id="ARBA00004514"/>
    </source>
</evidence>
<keyword evidence="4" id="KW-0396">Initiation factor</keyword>
<evidence type="ECO:0000256" key="2">
    <source>
        <dbReference type="ARBA" id="ARBA00007878"/>
    </source>
</evidence>
<evidence type="ECO:0000256" key="4">
    <source>
        <dbReference type="ARBA" id="ARBA00022540"/>
    </source>
</evidence>
<dbReference type="SUPFAM" id="SSF48371">
    <property type="entry name" value="ARM repeat"/>
    <property type="match status" value="1"/>
</dbReference>
<evidence type="ECO:0000259" key="9">
    <source>
        <dbReference type="PROSITE" id="PS51363"/>
    </source>
</evidence>
<dbReference type="InterPro" id="IPR035543">
    <property type="entry name" value="eIF-2B_epsilon_N"/>
</dbReference>
<dbReference type="Proteomes" id="UP000094565">
    <property type="component" value="Chromosome 1"/>
</dbReference>
<dbReference type="Gene3D" id="3.90.550.10">
    <property type="entry name" value="Spore Coat Polysaccharide Biosynthesis Protein SpsA, Chain A"/>
    <property type="match status" value="1"/>
</dbReference>
<dbReference type="PANTHER" id="PTHR45887:SF1">
    <property type="entry name" value="TRANSLATION INITIATION FACTOR EIF-2B SUBUNIT EPSILON"/>
    <property type="match status" value="1"/>
</dbReference>
<evidence type="ECO:0000256" key="6">
    <source>
        <dbReference type="ARBA" id="ARBA00044144"/>
    </source>
</evidence>
<dbReference type="FunFam" id="1.25.40.180:FF:000022">
    <property type="entry name" value="Translation initiation factor eIF-2B epsilon subunit"/>
    <property type="match status" value="1"/>
</dbReference>
<dbReference type="Gene3D" id="2.160.10.10">
    <property type="entry name" value="Hexapeptide repeat proteins"/>
    <property type="match status" value="1"/>
</dbReference>
<sequence>MPPKNKKQKEIVQDERLQAIILTDSYQTRFEPVSSQSPRCLLPLANVPLIEYTLEFLANSGVDEVYVMCRSHASQIQDYLEKSKWSQRNSPFKIQTVLSLESRSVGDAMRDLDNRGLITGDFVLISGDVVTNMSLEPVLKTHRQRRSQDKDHMLTMVLMEASPYHRSRSNTEPATFMVDRATGKCLYYEQIGGAKKAVSIDPELLVGVDEFEIRNDLVDCHVDICAPQVPLIFQENFDYQELRNDFVRGILASDILQKTVYAHITNQYAARVESWSTYHAISQDIMERWTYPVAPESNVIDGTSYIHMGEHIYKENDVILAQTSKLQRCVVIGGGSFVGAETNIVCSCVGKNVRIGEGVQLKNSYIWDDVILENGVEATGAVVASGAIIRAGARLLPGAIVGFNEEVPAGAEVAASESEMPQLEVSEYAAHDDGLFDLSDTSITSLPGTGSRRKGRTLSTTSYYSEYDSDADGLRDEDDFDKEAMATVTRSMENNHDLDTALLELNTLRMSMNVSYHELRLATTKALLARIEHFVATQTLPLTEATNKIFRKWGLLFRRQVFETEEQIDLLNVLQEQCLALENRSDGASILMRALYILYDEDIVEEDQIYAWWDAPESNASEELIEVKAPTGKWVQWLREAEEESD</sequence>
<dbReference type="GO" id="GO:0003743">
    <property type="term" value="F:translation initiation factor activity"/>
    <property type="evidence" value="ECO:0007669"/>
    <property type="project" value="UniProtKB-KW"/>
</dbReference>
<dbReference type="InterPro" id="IPR011004">
    <property type="entry name" value="Trimer_LpxA-like_sf"/>
</dbReference>
<keyword evidence="3" id="KW-0963">Cytoplasm</keyword>
<dbReference type="SMART" id="SM00515">
    <property type="entry name" value="eIF5C"/>
    <property type="match status" value="1"/>
</dbReference>
<dbReference type="InterPro" id="IPR051956">
    <property type="entry name" value="eIF2B_epsilon"/>
</dbReference>
<dbReference type="InterPro" id="IPR029044">
    <property type="entry name" value="Nucleotide-diphossugar_trans"/>
</dbReference>
<dbReference type="GO" id="GO:0005851">
    <property type="term" value="C:eukaryotic translation initiation factor 2B complex"/>
    <property type="evidence" value="ECO:0007669"/>
    <property type="project" value="TreeGrafter"/>
</dbReference>
<name>A0A1B2J696_PICPA</name>
<keyword evidence="5" id="KW-0648">Protein biosynthesis</keyword>
<dbReference type="OrthoDB" id="424572at2759"/>
<evidence type="ECO:0000256" key="7">
    <source>
        <dbReference type="ARBA" id="ARBA00044345"/>
    </source>
</evidence>
<dbReference type="InterPro" id="IPR056764">
    <property type="entry name" value="LbH_EIF2B3/5"/>
</dbReference>
<dbReference type="Gene3D" id="1.25.40.180">
    <property type="match status" value="1"/>
</dbReference>
<dbReference type="EMBL" id="CP014584">
    <property type="protein sequence ID" value="ANZ73502.1"/>
    <property type="molecule type" value="Genomic_DNA"/>
</dbReference>
<dbReference type="InterPro" id="IPR016024">
    <property type="entry name" value="ARM-type_fold"/>
</dbReference>
<dbReference type="GO" id="GO:0031369">
    <property type="term" value="F:translation initiation factor binding"/>
    <property type="evidence" value="ECO:0007669"/>
    <property type="project" value="InterPro"/>
</dbReference>
<dbReference type="FunFam" id="3.90.550.10:FF:000066">
    <property type="entry name" value="Translation initiation factor eIF-2B subunit epsilon"/>
    <property type="match status" value="1"/>
</dbReference>
<dbReference type="GO" id="GO:0005829">
    <property type="term" value="C:cytosol"/>
    <property type="evidence" value="ECO:0007669"/>
    <property type="project" value="UniProtKB-SubCell"/>
</dbReference>
<dbReference type="GO" id="GO:0005085">
    <property type="term" value="F:guanyl-nucleotide exchange factor activity"/>
    <property type="evidence" value="ECO:0007669"/>
    <property type="project" value="InterPro"/>
</dbReference>
<dbReference type="Pfam" id="PF02020">
    <property type="entry name" value="W2"/>
    <property type="match status" value="1"/>
</dbReference>
<dbReference type="PROSITE" id="PS51363">
    <property type="entry name" value="W2"/>
    <property type="match status" value="1"/>
</dbReference>
<dbReference type="PANTHER" id="PTHR45887">
    <property type="entry name" value="TRANSLATION INITIATION FACTOR EIF-2B SUBUNIT EPSILON"/>
    <property type="match status" value="1"/>
</dbReference>
<dbReference type="InterPro" id="IPR005835">
    <property type="entry name" value="NTP_transferase_dom"/>
</dbReference>
<comment type="subunit">
    <text evidence="8">Component of the translation initiation factor 2B (eIF2B) complex which is a heterodecamer of two sets of five different subunits: alpha, beta, gamma, delta and epsilon. Subunits alpha, beta and delta comprise a regulatory subcomplex and subunits epsilon and gamma comprise a catalytic subcomplex. Within the complex, the hexameric regulatory complex resides at the center, with the two heterodimeric catalytic subcomplexes bound on opposite sides.</text>
</comment>
<dbReference type="CDD" id="cd11558">
    <property type="entry name" value="W2_eIF2B_epsilon"/>
    <property type="match status" value="1"/>
</dbReference>
<evidence type="ECO:0000256" key="8">
    <source>
        <dbReference type="ARBA" id="ARBA00046432"/>
    </source>
</evidence>
<dbReference type="Pfam" id="PF00483">
    <property type="entry name" value="NTP_transferase"/>
    <property type="match status" value="1"/>
</dbReference>
<dbReference type="AlphaFoldDB" id="A0A1B2J696"/>
<evidence type="ECO:0000313" key="11">
    <source>
        <dbReference type="Proteomes" id="UP000094565"/>
    </source>
</evidence>
<organism evidence="10 11">
    <name type="scientific">Komagataella pastoris</name>
    <name type="common">Yeast</name>
    <name type="synonym">Pichia pastoris</name>
    <dbReference type="NCBI Taxonomy" id="4922"/>
    <lineage>
        <taxon>Eukaryota</taxon>
        <taxon>Fungi</taxon>
        <taxon>Dikarya</taxon>
        <taxon>Ascomycota</taxon>
        <taxon>Saccharomycotina</taxon>
        <taxon>Pichiomycetes</taxon>
        <taxon>Pichiales</taxon>
        <taxon>Pichiaceae</taxon>
        <taxon>Komagataella</taxon>
    </lineage>
</organism>
<keyword evidence="11" id="KW-1185">Reference proteome</keyword>
<protein>
    <recommendedName>
        <fullName evidence="6">Translation initiation factor eIF2B subunit epsilon</fullName>
    </recommendedName>
    <alternativeName>
        <fullName evidence="7">eIF2B GDP-GTP exchange factor subunit epsilon</fullName>
    </alternativeName>
</protein>
<dbReference type="SUPFAM" id="SSF53448">
    <property type="entry name" value="Nucleotide-diphospho-sugar transferases"/>
    <property type="match status" value="1"/>
</dbReference>
<dbReference type="InterPro" id="IPR044123">
    <property type="entry name" value="W2_eIF2B_epsilon"/>
</dbReference>